<gene>
    <name evidence="2" type="ORF">K0M31_012059</name>
</gene>
<evidence type="ECO:0000313" key="3">
    <source>
        <dbReference type="Proteomes" id="UP001177670"/>
    </source>
</evidence>
<feature type="region of interest" description="Disordered" evidence="1">
    <location>
        <begin position="1"/>
        <end position="39"/>
    </location>
</feature>
<feature type="compositionally biased region" description="Polar residues" evidence="1">
    <location>
        <begin position="1"/>
        <end position="13"/>
    </location>
</feature>
<keyword evidence="3" id="KW-1185">Reference proteome</keyword>
<evidence type="ECO:0000256" key="1">
    <source>
        <dbReference type="SAM" id="MobiDB-lite"/>
    </source>
</evidence>
<comment type="caution">
    <text evidence="2">The sequence shown here is derived from an EMBL/GenBank/DDBJ whole genome shotgun (WGS) entry which is preliminary data.</text>
</comment>
<accession>A0AA40GAQ8</accession>
<dbReference type="EMBL" id="JAHYIQ010000003">
    <property type="protein sequence ID" value="KAK1134278.1"/>
    <property type="molecule type" value="Genomic_DNA"/>
</dbReference>
<feature type="non-terminal residue" evidence="2">
    <location>
        <position position="1"/>
    </location>
</feature>
<proteinExistence type="predicted"/>
<reference evidence="2" key="1">
    <citation type="submission" date="2021-10" db="EMBL/GenBank/DDBJ databases">
        <title>Melipona bicolor Genome sequencing and assembly.</title>
        <authorList>
            <person name="Araujo N.S."/>
            <person name="Arias M.C."/>
        </authorList>
    </citation>
    <scope>NUCLEOTIDE SEQUENCE</scope>
    <source>
        <strain evidence="2">USP_2M_L1-L4_2017</strain>
        <tissue evidence="2">Whole body</tissue>
    </source>
</reference>
<protein>
    <submittedName>
        <fullName evidence="2">Uncharacterized protein</fullName>
    </submittedName>
</protein>
<name>A0AA40GAQ8_9HYME</name>
<evidence type="ECO:0000313" key="2">
    <source>
        <dbReference type="EMBL" id="KAK1134278.1"/>
    </source>
</evidence>
<sequence length="76" mass="8262">KLAAPSSQASPTSIPYAARAEIKTESIQPETSKGKRRVHRSGVELALKAVVFKQCRFATPKGKPAKAPRIATRHPR</sequence>
<dbReference type="AlphaFoldDB" id="A0AA40GAQ8"/>
<organism evidence="2 3">
    <name type="scientific">Melipona bicolor</name>
    <dbReference type="NCBI Taxonomy" id="60889"/>
    <lineage>
        <taxon>Eukaryota</taxon>
        <taxon>Metazoa</taxon>
        <taxon>Ecdysozoa</taxon>
        <taxon>Arthropoda</taxon>
        <taxon>Hexapoda</taxon>
        <taxon>Insecta</taxon>
        <taxon>Pterygota</taxon>
        <taxon>Neoptera</taxon>
        <taxon>Endopterygota</taxon>
        <taxon>Hymenoptera</taxon>
        <taxon>Apocrita</taxon>
        <taxon>Aculeata</taxon>
        <taxon>Apoidea</taxon>
        <taxon>Anthophila</taxon>
        <taxon>Apidae</taxon>
        <taxon>Melipona</taxon>
    </lineage>
</organism>
<dbReference type="Proteomes" id="UP001177670">
    <property type="component" value="Unassembled WGS sequence"/>
</dbReference>